<gene>
    <name evidence="7 8" type="primary">deoC</name>
    <name evidence="8" type="ORF">MFMK1_002487</name>
</gene>
<dbReference type="Gene3D" id="3.20.20.70">
    <property type="entry name" value="Aldolase class I"/>
    <property type="match status" value="1"/>
</dbReference>
<evidence type="ECO:0000313" key="8">
    <source>
        <dbReference type="EMBL" id="WRO22649.1"/>
    </source>
</evidence>
<dbReference type="GO" id="GO:0006018">
    <property type="term" value="P:2-deoxyribose 1-phosphate catabolic process"/>
    <property type="evidence" value="ECO:0007669"/>
    <property type="project" value="UniProtKB-UniRule"/>
</dbReference>
<feature type="active site" description="Schiff-base intermediate with acetaldehyde" evidence="7">
    <location>
        <position position="155"/>
    </location>
</feature>
<accession>A0AAU0UQZ9</accession>
<dbReference type="KEGG" id="dbc:MFMK1_002487"/>
<feature type="active site" description="Proton donor/acceptor" evidence="7">
    <location>
        <position position="92"/>
    </location>
</feature>
<dbReference type="PANTHER" id="PTHR10889">
    <property type="entry name" value="DEOXYRIBOSE-PHOSPHATE ALDOLASE"/>
    <property type="match status" value="1"/>
</dbReference>
<dbReference type="InterPro" id="IPR011343">
    <property type="entry name" value="DeoC"/>
</dbReference>
<evidence type="ECO:0000256" key="7">
    <source>
        <dbReference type="HAMAP-Rule" id="MF_00114"/>
    </source>
</evidence>
<comment type="subcellular location">
    <subcellularLocation>
        <location evidence="7">Cytoplasm</location>
    </subcellularLocation>
</comment>
<comment type="catalytic activity">
    <reaction evidence="5 7">
        <text>2-deoxy-D-ribose 5-phosphate = D-glyceraldehyde 3-phosphate + acetaldehyde</text>
        <dbReference type="Rhea" id="RHEA:12821"/>
        <dbReference type="ChEBI" id="CHEBI:15343"/>
        <dbReference type="ChEBI" id="CHEBI:59776"/>
        <dbReference type="ChEBI" id="CHEBI:62877"/>
        <dbReference type="EC" id="4.1.2.4"/>
    </reaction>
</comment>
<dbReference type="NCBIfam" id="TIGR00126">
    <property type="entry name" value="deoC"/>
    <property type="match status" value="1"/>
</dbReference>
<dbReference type="InterPro" id="IPR028581">
    <property type="entry name" value="DeoC_typeI"/>
</dbReference>
<keyword evidence="3 7" id="KW-0456">Lyase</keyword>
<sequence length="219" mass="22714">MTKNEMAKMIDHTLLKAEAAADAVKKLCQEAAGNNFASVCINPSYVKLASLELAESDVDVCTVIGFPLGATTWQAKAFEAKQAVTDGAAEVDMVINVGALKSGMVELVEQEIKAVVKAAGADVLVKVIIETCYLTDEEKVAACKAAKQAGADFVKTSTGFGTGGATEADIKLMRDTVGPEMGVKASGGVRTYQDATTMINAGATRIGASAGIKIISEME</sequence>
<name>A0AAU0UQZ9_9FIRM</name>
<dbReference type="GO" id="GO:0004139">
    <property type="term" value="F:deoxyribose-phosphate aldolase activity"/>
    <property type="evidence" value="ECO:0007669"/>
    <property type="project" value="UniProtKB-UniRule"/>
</dbReference>
<dbReference type="Proteomes" id="UP001329915">
    <property type="component" value="Chromosome"/>
</dbReference>
<keyword evidence="9" id="KW-1185">Reference proteome</keyword>
<dbReference type="AlphaFoldDB" id="A0AAU0UQZ9"/>
<evidence type="ECO:0000256" key="3">
    <source>
        <dbReference type="ARBA" id="ARBA00023239"/>
    </source>
</evidence>
<dbReference type="SMART" id="SM01133">
    <property type="entry name" value="DeoC"/>
    <property type="match status" value="1"/>
</dbReference>
<dbReference type="HAMAP" id="MF_00114">
    <property type="entry name" value="DeoC_type1"/>
    <property type="match status" value="1"/>
</dbReference>
<organism evidence="8 9">
    <name type="scientific">Metallumcola ferriviriculae</name>
    <dbReference type="NCBI Taxonomy" id="3039180"/>
    <lineage>
        <taxon>Bacteria</taxon>
        <taxon>Bacillati</taxon>
        <taxon>Bacillota</taxon>
        <taxon>Clostridia</taxon>
        <taxon>Neomoorellales</taxon>
        <taxon>Desulfitibacteraceae</taxon>
        <taxon>Metallumcola</taxon>
    </lineage>
</organism>
<dbReference type="PANTHER" id="PTHR10889:SF1">
    <property type="entry name" value="DEOXYRIBOSE-PHOSPHATE ALDOLASE"/>
    <property type="match status" value="1"/>
</dbReference>
<protein>
    <recommendedName>
        <fullName evidence="7">Deoxyribose-phosphate aldolase</fullName>
        <shortName evidence="7">DERA</shortName>
        <ecNumber evidence="7">4.1.2.4</ecNumber>
    </recommendedName>
    <alternativeName>
        <fullName evidence="7">2-deoxy-D-ribose 5-phosphate aldolase</fullName>
    </alternativeName>
    <alternativeName>
        <fullName evidence="7">Phosphodeoxyriboaldolase</fullName>
        <shortName evidence="7">Deoxyriboaldolase</shortName>
    </alternativeName>
</protein>
<reference evidence="8 9" key="1">
    <citation type="submission" date="2023-04" db="EMBL/GenBank/DDBJ databases">
        <authorList>
            <person name="Hsu D."/>
        </authorList>
    </citation>
    <scope>NUCLEOTIDE SEQUENCE [LARGE SCALE GENOMIC DNA]</scope>
    <source>
        <strain evidence="8 9">MK1</strain>
    </source>
</reference>
<dbReference type="EMBL" id="CP121694">
    <property type="protein sequence ID" value="WRO22649.1"/>
    <property type="molecule type" value="Genomic_DNA"/>
</dbReference>
<evidence type="ECO:0000313" key="9">
    <source>
        <dbReference type="Proteomes" id="UP001329915"/>
    </source>
</evidence>
<comment type="function">
    <text evidence="6 7">Catalyzes a reversible aldol reaction between acetaldehyde and D-glyceraldehyde 3-phosphate to generate 2-deoxy-D-ribose 5-phosphate.</text>
</comment>
<evidence type="ECO:0000256" key="4">
    <source>
        <dbReference type="ARBA" id="ARBA00023270"/>
    </source>
</evidence>
<dbReference type="InterPro" id="IPR002915">
    <property type="entry name" value="DeoC/FbaB/LacD_aldolase"/>
</dbReference>
<keyword evidence="2 7" id="KW-0963">Cytoplasm</keyword>
<comment type="similarity">
    <text evidence="1 7">Belongs to the DeoC/FbaB aldolase family. DeoC type 1 subfamily.</text>
</comment>
<dbReference type="SUPFAM" id="SSF51569">
    <property type="entry name" value="Aldolase"/>
    <property type="match status" value="1"/>
</dbReference>
<dbReference type="PIRSF" id="PIRSF001357">
    <property type="entry name" value="DeoC"/>
    <property type="match status" value="1"/>
</dbReference>
<comment type="pathway">
    <text evidence="7">Carbohydrate degradation; 2-deoxy-D-ribose 1-phosphate degradation; D-glyceraldehyde 3-phosphate and acetaldehyde from 2-deoxy-alpha-D-ribose 1-phosphate: step 2/2.</text>
</comment>
<feature type="active site" description="Proton donor/acceptor" evidence="7">
    <location>
        <position position="184"/>
    </location>
</feature>
<dbReference type="GO" id="GO:0005737">
    <property type="term" value="C:cytoplasm"/>
    <property type="evidence" value="ECO:0007669"/>
    <property type="project" value="UniProtKB-SubCell"/>
</dbReference>
<dbReference type="EC" id="4.1.2.4" evidence="7"/>
<evidence type="ECO:0000256" key="1">
    <source>
        <dbReference type="ARBA" id="ARBA00010936"/>
    </source>
</evidence>
<proteinExistence type="inferred from homology"/>
<dbReference type="InterPro" id="IPR013785">
    <property type="entry name" value="Aldolase_TIM"/>
</dbReference>
<dbReference type="FunFam" id="3.20.20.70:FF:000044">
    <property type="entry name" value="Deoxyribose-phosphate aldolase"/>
    <property type="match status" value="1"/>
</dbReference>
<evidence type="ECO:0000256" key="2">
    <source>
        <dbReference type="ARBA" id="ARBA00022490"/>
    </source>
</evidence>
<dbReference type="GO" id="GO:0016052">
    <property type="term" value="P:carbohydrate catabolic process"/>
    <property type="evidence" value="ECO:0007669"/>
    <property type="project" value="TreeGrafter"/>
</dbReference>
<evidence type="ECO:0000256" key="6">
    <source>
        <dbReference type="ARBA" id="ARBA00056337"/>
    </source>
</evidence>
<keyword evidence="4 7" id="KW-0704">Schiff base</keyword>
<evidence type="ECO:0000256" key="5">
    <source>
        <dbReference type="ARBA" id="ARBA00048791"/>
    </source>
</evidence>
<dbReference type="GO" id="GO:0009264">
    <property type="term" value="P:deoxyribonucleotide catabolic process"/>
    <property type="evidence" value="ECO:0007669"/>
    <property type="project" value="UniProtKB-UniRule"/>
</dbReference>
<dbReference type="RefSeq" id="WP_366924940.1">
    <property type="nucleotide sequence ID" value="NZ_CP121694.1"/>
</dbReference>
<dbReference type="CDD" id="cd00959">
    <property type="entry name" value="DeoC"/>
    <property type="match status" value="1"/>
</dbReference>
<dbReference type="Pfam" id="PF01791">
    <property type="entry name" value="DeoC"/>
    <property type="match status" value="1"/>
</dbReference>